<evidence type="ECO:0000256" key="1">
    <source>
        <dbReference type="SAM" id="Coils"/>
    </source>
</evidence>
<feature type="region of interest" description="Disordered" evidence="2">
    <location>
        <begin position="1"/>
        <end position="153"/>
    </location>
</feature>
<sequence length="567" mass="60095">MPLRPNPALPPSQPARDLPPPQRSIERPTPPPKALALRGSLDKIRSVSSEHTNGAVPPRVPEKRIAPAPPPRPASTIFVPAPSTLPPLQEYHSGFSEQDAADSGSGSTKHRRGTSFPNLIALTFGAGNQPSSTASSSSSEHPDGSLQGGFADWLNTSGSAAAEALGMAPTLTARSSRATADGPSSSSSSLTGSVRDGDTSMDKTPTRSRRSGTNASQYSNRSSMHEPSTPKGNVTSRLISAISSKFTPGPVPSGPAVDDELCNLDIEAALFPSGPPTDPSSPAAYKNLQANAINLLTKMQTAYKQRVIDVRDLEAEKSAQRDEIEAAETRAAHLKMQLEGMARKASEHEQAIQKLMDELAYERSKFRPTPPQRTSTVMSECSVVSEDLGVDADYNARRKWRESASTIKTDYSYSTDTESVAESESVFSARCRSPVVPSESRFESSGTMSIVNSPAPSVTSVPTTLQRNVSVTAGNKRRSMGPPPPVPTTPKPKIIGGGSGNQMSAFQKIIRGIGSGNGCANCMGQDASMAWDTVGLLRDENRHLKERVGELEIAVEGCLDLVNGIGL</sequence>
<gene>
    <name evidence="3" type="ORF">B0T20DRAFT_195774</name>
</gene>
<feature type="compositionally biased region" description="Pro residues" evidence="2">
    <location>
        <begin position="481"/>
        <end position="490"/>
    </location>
</feature>
<organism evidence="3 4">
    <name type="scientific">Sordaria brevicollis</name>
    <dbReference type="NCBI Taxonomy" id="83679"/>
    <lineage>
        <taxon>Eukaryota</taxon>
        <taxon>Fungi</taxon>
        <taxon>Dikarya</taxon>
        <taxon>Ascomycota</taxon>
        <taxon>Pezizomycotina</taxon>
        <taxon>Sordariomycetes</taxon>
        <taxon>Sordariomycetidae</taxon>
        <taxon>Sordariales</taxon>
        <taxon>Sordariaceae</taxon>
        <taxon>Sordaria</taxon>
    </lineage>
</organism>
<feature type="compositionally biased region" description="Low complexity" evidence="2">
    <location>
        <begin position="175"/>
        <end position="194"/>
    </location>
</feature>
<accession>A0AAE0PFZ3</accession>
<keyword evidence="4" id="KW-1185">Reference proteome</keyword>
<name>A0AAE0PFZ3_SORBR</name>
<proteinExistence type="predicted"/>
<feature type="region of interest" description="Disordered" evidence="2">
    <location>
        <begin position="472"/>
        <end position="491"/>
    </location>
</feature>
<reference evidence="3" key="1">
    <citation type="journal article" date="2023" name="Mol. Phylogenet. Evol.">
        <title>Genome-scale phylogeny and comparative genomics of the fungal order Sordariales.</title>
        <authorList>
            <person name="Hensen N."/>
            <person name="Bonometti L."/>
            <person name="Westerberg I."/>
            <person name="Brannstrom I.O."/>
            <person name="Guillou S."/>
            <person name="Cros-Aarteil S."/>
            <person name="Calhoun S."/>
            <person name="Haridas S."/>
            <person name="Kuo A."/>
            <person name="Mondo S."/>
            <person name="Pangilinan J."/>
            <person name="Riley R."/>
            <person name="LaButti K."/>
            <person name="Andreopoulos B."/>
            <person name="Lipzen A."/>
            <person name="Chen C."/>
            <person name="Yan M."/>
            <person name="Daum C."/>
            <person name="Ng V."/>
            <person name="Clum A."/>
            <person name="Steindorff A."/>
            <person name="Ohm R.A."/>
            <person name="Martin F."/>
            <person name="Silar P."/>
            <person name="Natvig D.O."/>
            <person name="Lalanne C."/>
            <person name="Gautier V."/>
            <person name="Ament-Velasquez S.L."/>
            <person name="Kruys A."/>
            <person name="Hutchinson M.I."/>
            <person name="Powell A.J."/>
            <person name="Barry K."/>
            <person name="Miller A.N."/>
            <person name="Grigoriev I.V."/>
            <person name="Debuchy R."/>
            <person name="Gladieux P."/>
            <person name="Hiltunen Thoren M."/>
            <person name="Johannesson H."/>
        </authorList>
    </citation>
    <scope>NUCLEOTIDE SEQUENCE</scope>
    <source>
        <strain evidence="3">FGSC 1904</strain>
    </source>
</reference>
<dbReference type="Proteomes" id="UP001281003">
    <property type="component" value="Unassembled WGS sequence"/>
</dbReference>
<protein>
    <submittedName>
        <fullName evidence="3">Uncharacterized protein</fullName>
    </submittedName>
</protein>
<keyword evidence="1" id="KW-0175">Coiled coil</keyword>
<dbReference type="EMBL" id="JAUTDP010000005">
    <property type="protein sequence ID" value="KAK3399259.1"/>
    <property type="molecule type" value="Genomic_DNA"/>
</dbReference>
<evidence type="ECO:0000256" key="2">
    <source>
        <dbReference type="SAM" id="MobiDB-lite"/>
    </source>
</evidence>
<evidence type="ECO:0000313" key="4">
    <source>
        <dbReference type="Proteomes" id="UP001281003"/>
    </source>
</evidence>
<feature type="coiled-coil region" evidence="1">
    <location>
        <begin position="310"/>
        <end position="358"/>
    </location>
</feature>
<feature type="compositionally biased region" description="Basic and acidic residues" evidence="2">
    <location>
        <begin position="195"/>
        <end position="205"/>
    </location>
</feature>
<dbReference type="AlphaFoldDB" id="A0AAE0PFZ3"/>
<evidence type="ECO:0000313" key="3">
    <source>
        <dbReference type="EMBL" id="KAK3399259.1"/>
    </source>
</evidence>
<comment type="caution">
    <text evidence="3">The sequence shown here is derived from an EMBL/GenBank/DDBJ whole genome shotgun (WGS) entry which is preliminary data.</text>
</comment>
<feature type="region of interest" description="Disordered" evidence="2">
    <location>
        <begin position="165"/>
        <end position="234"/>
    </location>
</feature>
<feature type="compositionally biased region" description="Pro residues" evidence="2">
    <location>
        <begin position="1"/>
        <end position="33"/>
    </location>
</feature>
<reference evidence="3" key="2">
    <citation type="submission" date="2023-07" db="EMBL/GenBank/DDBJ databases">
        <authorList>
            <consortium name="Lawrence Berkeley National Laboratory"/>
            <person name="Haridas S."/>
            <person name="Hensen N."/>
            <person name="Bonometti L."/>
            <person name="Westerberg I."/>
            <person name="Brannstrom I.O."/>
            <person name="Guillou S."/>
            <person name="Cros-Aarteil S."/>
            <person name="Calhoun S."/>
            <person name="Kuo A."/>
            <person name="Mondo S."/>
            <person name="Pangilinan J."/>
            <person name="Riley R."/>
            <person name="LaButti K."/>
            <person name="Andreopoulos B."/>
            <person name="Lipzen A."/>
            <person name="Chen C."/>
            <person name="Yanf M."/>
            <person name="Daum C."/>
            <person name="Ng V."/>
            <person name="Clum A."/>
            <person name="Steindorff A."/>
            <person name="Ohm R."/>
            <person name="Martin F."/>
            <person name="Silar P."/>
            <person name="Natvig D."/>
            <person name="Lalanne C."/>
            <person name="Gautier V."/>
            <person name="Ament-velasquez S.L."/>
            <person name="Kruys A."/>
            <person name="Hutchinson M.I."/>
            <person name="Powell A.J."/>
            <person name="Barry K."/>
            <person name="Miller A.N."/>
            <person name="Grigoriev I.V."/>
            <person name="Debuchy R."/>
            <person name="Gladieux P."/>
            <person name="Thoren M.H."/>
            <person name="Johannesson H."/>
        </authorList>
    </citation>
    <scope>NUCLEOTIDE SEQUENCE</scope>
    <source>
        <strain evidence="3">FGSC 1904</strain>
    </source>
</reference>
<feature type="compositionally biased region" description="Polar residues" evidence="2">
    <location>
        <begin position="211"/>
        <end position="234"/>
    </location>
</feature>